<evidence type="ECO:0000313" key="1">
    <source>
        <dbReference type="EMBL" id="KAJ8387016.1"/>
    </source>
</evidence>
<keyword evidence="2" id="KW-1185">Reference proteome</keyword>
<protein>
    <submittedName>
        <fullName evidence="1">Uncharacterized protein</fullName>
    </submittedName>
</protein>
<evidence type="ECO:0000313" key="2">
    <source>
        <dbReference type="Proteomes" id="UP001221898"/>
    </source>
</evidence>
<dbReference type="EMBL" id="JAINUG010000219">
    <property type="protein sequence ID" value="KAJ8387016.1"/>
    <property type="molecule type" value="Genomic_DNA"/>
</dbReference>
<accession>A0AAD7RMI5</accession>
<name>A0AAD7RMI5_9TELE</name>
<gene>
    <name evidence="1" type="ORF">AAFF_G00161930</name>
</gene>
<proteinExistence type="predicted"/>
<dbReference type="AlphaFoldDB" id="A0AAD7RMI5"/>
<comment type="caution">
    <text evidence="1">The sequence shown here is derived from an EMBL/GenBank/DDBJ whole genome shotgun (WGS) entry which is preliminary data.</text>
</comment>
<sequence length="89" mass="9644">MRLHCEAAHFQDGEKTSRVCRESGHVSVCGTRALGCWSSGEVPVSSPGQQMTSSACYALSPGVCQTCVRVLPTPLCRLPLHHSGDRERF</sequence>
<dbReference type="Proteomes" id="UP001221898">
    <property type="component" value="Unassembled WGS sequence"/>
</dbReference>
<organism evidence="1 2">
    <name type="scientific">Aldrovandia affinis</name>
    <dbReference type="NCBI Taxonomy" id="143900"/>
    <lineage>
        <taxon>Eukaryota</taxon>
        <taxon>Metazoa</taxon>
        <taxon>Chordata</taxon>
        <taxon>Craniata</taxon>
        <taxon>Vertebrata</taxon>
        <taxon>Euteleostomi</taxon>
        <taxon>Actinopterygii</taxon>
        <taxon>Neopterygii</taxon>
        <taxon>Teleostei</taxon>
        <taxon>Notacanthiformes</taxon>
        <taxon>Halosauridae</taxon>
        <taxon>Aldrovandia</taxon>
    </lineage>
</organism>
<reference evidence="1" key="1">
    <citation type="journal article" date="2023" name="Science">
        <title>Genome structures resolve the early diversification of teleost fishes.</title>
        <authorList>
            <person name="Parey E."/>
            <person name="Louis A."/>
            <person name="Montfort J."/>
            <person name="Bouchez O."/>
            <person name="Roques C."/>
            <person name="Iampietro C."/>
            <person name="Lluch J."/>
            <person name="Castinel A."/>
            <person name="Donnadieu C."/>
            <person name="Desvignes T."/>
            <person name="Floi Bucao C."/>
            <person name="Jouanno E."/>
            <person name="Wen M."/>
            <person name="Mejri S."/>
            <person name="Dirks R."/>
            <person name="Jansen H."/>
            <person name="Henkel C."/>
            <person name="Chen W.J."/>
            <person name="Zahm M."/>
            <person name="Cabau C."/>
            <person name="Klopp C."/>
            <person name="Thompson A.W."/>
            <person name="Robinson-Rechavi M."/>
            <person name="Braasch I."/>
            <person name="Lecointre G."/>
            <person name="Bobe J."/>
            <person name="Postlethwait J.H."/>
            <person name="Berthelot C."/>
            <person name="Roest Crollius H."/>
            <person name="Guiguen Y."/>
        </authorList>
    </citation>
    <scope>NUCLEOTIDE SEQUENCE</scope>
    <source>
        <strain evidence="1">NC1722</strain>
    </source>
</reference>